<comment type="caution">
    <text evidence="2">The sequence shown here is derived from an EMBL/GenBank/DDBJ whole genome shotgun (WGS) entry which is preliminary data.</text>
</comment>
<feature type="transmembrane region" description="Helical" evidence="1">
    <location>
        <begin position="147"/>
        <end position="167"/>
    </location>
</feature>
<feature type="transmembrane region" description="Helical" evidence="1">
    <location>
        <begin position="37"/>
        <end position="55"/>
    </location>
</feature>
<gene>
    <name evidence="2" type="ORF">C7383_10936</name>
</gene>
<keyword evidence="1" id="KW-0812">Transmembrane</keyword>
<dbReference type="Pfam" id="PF13346">
    <property type="entry name" value="ABC2_membrane_5"/>
    <property type="match status" value="1"/>
</dbReference>
<feature type="transmembrane region" description="Helical" evidence="1">
    <location>
        <begin position="12"/>
        <end position="31"/>
    </location>
</feature>
<name>A0AB73T2E7_9FIRM</name>
<dbReference type="RefSeq" id="WP_109747188.1">
    <property type="nucleotide sequence ID" value="NZ_JANKBI010000010.1"/>
</dbReference>
<keyword evidence="1" id="KW-1133">Transmembrane helix</keyword>
<evidence type="ECO:0000313" key="2">
    <source>
        <dbReference type="EMBL" id="PWJ74300.1"/>
    </source>
</evidence>
<feature type="transmembrane region" description="Helical" evidence="1">
    <location>
        <begin position="115"/>
        <end position="140"/>
    </location>
</feature>
<dbReference type="Proteomes" id="UP000245412">
    <property type="component" value="Unassembled WGS sequence"/>
</dbReference>
<sequence>MKGLLLKDFYIIKSLLLIILVEFVAVGTGLAFLASPYVLIVLATVMLGMISVTTINSDKTSGWAKLSVTLPVSRQTLISSKYLMYVLLSAAGLAAGTLLSLVISFMFREFDPEKIFLFISISITLCFLSGSSMIPCYFIFNEEKSILGSLISYPLAAGIFVVLSLLFDNMLLMSITCICASALLFFISLTLSCKFIPKRDI</sequence>
<feature type="transmembrane region" description="Helical" evidence="1">
    <location>
        <begin position="82"/>
        <end position="103"/>
    </location>
</feature>
<feature type="transmembrane region" description="Helical" evidence="1">
    <location>
        <begin position="173"/>
        <end position="196"/>
    </location>
</feature>
<organism evidence="2 3">
    <name type="scientific">Murimonas intestini</name>
    <dbReference type="NCBI Taxonomy" id="1337051"/>
    <lineage>
        <taxon>Bacteria</taxon>
        <taxon>Bacillati</taxon>
        <taxon>Bacillota</taxon>
        <taxon>Clostridia</taxon>
        <taxon>Lachnospirales</taxon>
        <taxon>Lachnospiraceae</taxon>
        <taxon>Murimonas</taxon>
    </lineage>
</organism>
<evidence type="ECO:0000313" key="3">
    <source>
        <dbReference type="Proteomes" id="UP000245412"/>
    </source>
</evidence>
<protein>
    <submittedName>
        <fullName evidence="2">ABC-2 family transporter</fullName>
    </submittedName>
</protein>
<keyword evidence="1" id="KW-0472">Membrane</keyword>
<reference evidence="2 3" key="1">
    <citation type="submission" date="2018-05" db="EMBL/GenBank/DDBJ databases">
        <authorList>
            <person name="Goeker M."/>
            <person name="Huntemann M."/>
            <person name="Clum A."/>
            <person name="Pillay M."/>
            <person name="Palaniappan K."/>
            <person name="Varghese N."/>
            <person name="Mikhailova N."/>
            <person name="Stamatis D."/>
            <person name="Reddy T."/>
            <person name="Daum C."/>
            <person name="Shapiro N."/>
            <person name="Ivanova N."/>
            <person name="Kyrpides N."/>
            <person name="Woyke T."/>
        </authorList>
    </citation>
    <scope>NUCLEOTIDE SEQUENCE [LARGE SCALE GENOMIC DNA]</scope>
    <source>
        <strain evidence="2 3">DSM 26524</strain>
    </source>
</reference>
<evidence type="ECO:0000256" key="1">
    <source>
        <dbReference type="SAM" id="Phobius"/>
    </source>
</evidence>
<dbReference type="InterPro" id="IPR025699">
    <property type="entry name" value="ABC2_memb-like"/>
</dbReference>
<proteinExistence type="predicted"/>
<keyword evidence="3" id="KW-1185">Reference proteome</keyword>
<accession>A0AB73T2E7</accession>
<dbReference type="EMBL" id="QGGY01000009">
    <property type="protein sequence ID" value="PWJ74300.1"/>
    <property type="molecule type" value="Genomic_DNA"/>
</dbReference>
<dbReference type="AlphaFoldDB" id="A0AB73T2E7"/>